<feature type="region of interest" description="Disordered" evidence="1">
    <location>
        <begin position="180"/>
        <end position="207"/>
    </location>
</feature>
<keyword evidence="3" id="KW-1185">Reference proteome</keyword>
<dbReference type="InParanoid" id="A0A1Y2D867"/>
<evidence type="ECO:0008006" key="4">
    <source>
        <dbReference type="Google" id="ProtNLM"/>
    </source>
</evidence>
<feature type="region of interest" description="Disordered" evidence="1">
    <location>
        <begin position="531"/>
        <end position="621"/>
    </location>
</feature>
<evidence type="ECO:0000313" key="2">
    <source>
        <dbReference type="EMBL" id="ORY55316.1"/>
    </source>
</evidence>
<protein>
    <recommendedName>
        <fullName evidence="4">F-box domain-containing protein</fullName>
    </recommendedName>
</protein>
<comment type="caution">
    <text evidence="2">The sequence shown here is derived from an EMBL/GenBank/DDBJ whole genome shotgun (WGS) entry which is preliminary data.</text>
</comment>
<gene>
    <name evidence="2" type="ORF">BCR35DRAFT_310078</name>
</gene>
<accession>A0A1Y2D867</accession>
<feature type="compositionally biased region" description="Acidic residues" evidence="1">
    <location>
        <begin position="608"/>
        <end position="621"/>
    </location>
</feature>
<proteinExistence type="predicted"/>
<reference evidence="2 3" key="1">
    <citation type="submission" date="2016-07" db="EMBL/GenBank/DDBJ databases">
        <title>Pervasive Adenine N6-methylation of Active Genes in Fungi.</title>
        <authorList>
            <consortium name="DOE Joint Genome Institute"/>
            <person name="Mondo S.J."/>
            <person name="Dannebaum R.O."/>
            <person name="Kuo R.C."/>
            <person name="Labutti K."/>
            <person name="Haridas S."/>
            <person name="Kuo A."/>
            <person name="Salamov A."/>
            <person name="Ahrendt S.R."/>
            <person name="Lipzen A."/>
            <person name="Sullivan W."/>
            <person name="Andreopoulos W.B."/>
            <person name="Clum A."/>
            <person name="Lindquist E."/>
            <person name="Daum C."/>
            <person name="Ramamoorthy G.K."/>
            <person name="Gryganskyi A."/>
            <person name="Culley D."/>
            <person name="Magnuson J.K."/>
            <person name="James T.Y."/>
            <person name="O'Malley M.A."/>
            <person name="Stajich J.E."/>
            <person name="Spatafora J.W."/>
            <person name="Visel A."/>
            <person name="Grigoriev I.V."/>
        </authorList>
    </citation>
    <scope>NUCLEOTIDE SEQUENCE [LARGE SCALE GENOMIC DNA]</scope>
    <source>
        <strain evidence="2 3">62-1032</strain>
    </source>
</reference>
<dbReference type="AlphaFoldDB" id="A0A1Y2D867"/>
<name>A0A1Y2D867_9BASI</name>
<dbReference type="EMBL" id="MCGR01000091">
    <property type="protein sequence ID" value="ORY55316.1"/>
    <property type="molecule type" value="Genomic_DNA"/>
</dbReference>
<dbReference type="Proteomes" id="UP000193467">
    <property type="component" value="Unassembled WGS sequence"/>
</dbReference>
<feature type="compositionally biased region" description="Low complexity" evidence="1">
    <location>
        <begin position="185"/>
        <end position="195"/>
    </location>
</feature>
<feature type="compositionally biased region" description="Polar residues" evidence="1">
    <location>
        <begin position="552"/>
        <end position="569"/>
    </location>
</feature>
<sequence>MYEPPAFSPTLAQAFSSTLSLQSPPSHPTSAPSLIEALPFELLEKIAAAVCRQTPTGPPSALLSLLVLSRRFYDVLGPRNEGFYSDLFRERFDWRSAERRWAQMKTIEDKREKKALLEGVTEVRPAEDLKLTYGSFTRPSSPTEYLVESHSPWRPFTSRDFAAEFKRRCTVLTRMRRAAMGGQIPPSSSRPSSPRLQAFTPKGNRTTLSEPDELTQNLWTCYLMLLENDTKNLDHLVDYAYLRTYMRLFYKHSLLSEALNPGWPRQTAGRALGLWIGWLGGDDLSSESPVEADERFFVLKPYVFGAHKFDAFHVPWTIPSFPVTHQSHPILPPPIGPFNADLRPRTQAQLITHMGRKIEMAPPILTHAAIFSFFYRVEQDPAASTDLMATPVGAPAHFQMGPMETPRSAGPSTLSSKPVKTSLPVLASRIHDGDFARLASCVDPYSSLGLPALRTRGELAGSWEGRFSFFDFDSYKDMLGGRMRSLYEGPFGDQPQVWKIEEQIVRLKKGEKQGGKGPTLNAGYEIGSLGPARSSILSQSPPPRPATLAGGPSTSHARGSSSERTTTVSAAAAGGGAPLGSRRKSVDGAGEWPEEAARASKRPRSIDIEEEEMREEQEDEDGDYEILLTGSGHSAWGQFLLKGRVRSYDGMFSITKEYTPDSRGRWLYRGYCVGGNLVGRWRDTHTPLDLHGYEGTFLMTRRA</sequence>
<evidence type="ECO:0000313" key="3">
    <source>
        <dbReference type="Proteomes" id="UP000193467"/>
    </source>
</evidence>
<evidence type="ECO:0000256" key="1">
    <source>
        <dbReference type="SAM" id="MobiDB-lite"/>
    </source>
</evidence>
<organism evidence="2 3">
    <name type="scientific">Leucosporidium creatinivorum</name>
    <dbReference type="NCBI Taxonomy" id="106004"/>
    <lineage>
        <taxon>Eukaryota</taxon>
        <taxon>Fungi</taxon>
        <taxon>Dikarya</taxon>
        <taxon>Basidiomycota</taxon>
        <taxon>Pucciniomycotina</taxon>
        <taxon>Microbotryomycetes</taxon>
        <taxon>Leucosporidiales</taxon>
        <taxon>Leucosporidium</taxon>
    </lineage>
</organism>
<dbReference type="OrthoDB" id="2017782at2759"/>
<dbReference type="STRING" id="106004.A0A1Y2D867"/>